<comment type="caution">
    <text evidence="2">The sequence shown here is derived from an EMBL/GenBank/DDBJ whole genome shotgun (WGS) entry which is preliminary data.</text>
</comment>
<gene>
    <name evidence="2" type="ORF">OS493_039403</name>
</gene>
<reference evidence="2" key="1">
    <citation type="submission" date="2023-01" db="EMBL/GenBank/DDBJ databases">
        <title>Genome assembly of the deep-sea coral Lophelia pertusa.</title>
        <authorList>
            <person name="Herrera S."/>
            <person name="Cordes E."/>
        </authorList>
    </citation>
    <scope>NUCLEOTIDE SEQUENCE</scope>
    <source>
        <strain evidence="2">USNM1676648</strain>
        <tissue evidence="2">Polyp</tissue>
    </source>
</reference>
<dbReference type="Proteomes" id="UP001163046">
    <property type="component" value="Unassembled WGS sequence"/>
</dbReference>
<feature type="compositionally biased region" description="Basic and acidic residues" evidence="1">
    <location>
        <begin position="94"/>
        <end position="109"/>
    </location>
</feature>
<protein>
    <submittedName>
        <fullName evidence="2">Uncharacterized protein</fullName>
    </submittedName>
</protein>
<dbReference type="EMBL" id="MU827488">
    <property type="protein sequence ID" value="KAJ7348730.1"/>
    <property type="molecule type" value="Genomic_DNA"/>
</dbReference>
<evidence type="ECO:0000313" key="2">
    <source>
        <dbReference type="EMBL" id="KAJ7348730.1"/>
    </source>
</evidence>
<organism evidence="2 3">
    <name type="scientific">Desmophyllum pertusum</name>
    <dbReference type="NCBI Taxonomy" id="174260"/>
    <lineage>
        <taxon>Eukaryota</taxon>
        <taxon>Metazoa</taxon>
        <taxon>Cnidaria</taxon>
        <taxon>Anthozoa</taxon>
        <taxon>Hexacorallia</taxon>
        <taxon>Scleractinia</taxon>
        <taxon>Caryophylliina</taxon>
        <taxon>Caryophylliidae</taxon>
        <taxon>Desmophyllum</taxon>
    </lineage>
</organism>
<sequence>MAETQEMFFMELSQPVDGDELLPVLLLEMILKYCGRKLSSFSDQENPAAFVETVLIFFSWKRRVSKEEGRLKELLLDYAASYEAPMPSTANPPSRREHQPPHPTPDDNR</sequence>
<evidence type="ECO:0000256" key="1">
    <source>
        <dbReference type="SAM" id="MobiDB-lite"/>
    </source>
</evidence>
<keyword evidence="3" id="KW-1185">Reference proteome</keyword>
<name>A0A9X0CIQ8_9CNID</name>
<feature type="region of interest" description="Disordered" evidence="1">
    <location>
        <begin position="85"/>
        <end position="109"/>
    </location>
</feature>
<accession>A0A9X0CIQ8</accession>
<evidence type="ECO:0000313" key="3">
    <source>
        <dbReference type="Proteomes" id="UP001163046"/>
    </source>
</evidence>
<dbReference type="AlphaFoldDB" id="A0A9X0CIQ8"/>
<proteinExistence type="predicted"/>